<feature type="compositionally biased region" description="Basic and acidic residues" evidence="1">
    <location>
        <begin position="22"/>
        <end position="33"/>
    </location>
</feature>
<name>A0A811R3Q0_9POAL</name>
<evidence type="ECO:0000256" key="1">
    <source>
        <dbReference type="SAM" id="MobiDB-lite"/>
    </source>
</evidence>
<accession>A0A811R3Q0</accession>
<dbReference type="Proteomes" id="UP000604825">
    <property type="component" value="Unassembled WGS sequence"/>
</dbReference>
<proteinExistence type="predicted"/>
<dbReference type="AlphaFoldDB" id="A0A811R3Q0"/>
<sequence>MWMYNGGSLDGEEGQRLGWPGRDGHERRAHDAVEQAQIGPPERATGPAGITTASYNRGGHGQRVRQVAADPEALGVGPLDERRQCLPTGVQTAEDEEDGESRGEQGRHRWFRC</sequence>
<feature type="region of interest" description="Disordered" evidence="1">
    <location>
        <begin position="1"/>
        <end position="60"/>
    </location>
</feature>
<reference evidence="2" key="1">
    <citation type="submission" date="2020-10" db="EMBL/GenBank/DDBJ databases">
        <authorList>
            <person name="Han B."/>
            <person name="Lu T."/>
            <person name="Zhao Q."/>
            <person name="Huang X."/>
            <person name="Zhao Y."/>
        </authorList>
    </citation>
    <scope>NUCLEOTIDE SEQUENCE</scope>
</reference>
<evidence type="ECO:0000313" key="3">
    <source>
        <dbReference type="Proteomes" id="UP000604825"/>
    </source>
</evidence>
<feature type="region of interest" description="Disordered" evidence="1">
    <location>
        <begin position="89"/>
        <end position="113"/>
    </location>
</feature>
<organism evidence="2 3">
    <name type="scientific">Miscanthus lutarioriparius</name>
    <dbReference type="NCBI Taxonomy" id="422564"/>
    <lineage>
        <taxon>Eukaryota</taxon>
        <taxon>Viridiplantae</taxon>
        <taxon>Streptophyta</taxon>
        <taxon>Embryophyta</taxon>
        <taxon>Tracheophyta</taxon>
        <taxon>Spermatophyta</taxon>
        <taxon>Magnoliopsida</taxon>
        <taxon>Liliopsida</taxon>
        <taxon>Poales</taxon>
        <taxon>Poaceae</taxon>
        <taxon>PACMAD clade</taxon>
        <taxon>Panicoideae</taxon>
        <taxon>Andropogonodae</taxon>
        <taxon>Andropogoneae</taxon>
        <taxon>Saccharinae</taxon>
        <taxon>Miscanthus</taxon>
    </lineage>
</organism>
<comment type="caution">
    <text evidence="2">The sequence shown here is derived from an EMBL/GenBank/DDBJ whole genome shotgun (WGS) entry which is preliminary data.</text>
</comment>
<protein>
    <submittedName>
        <fullName evidence="2">Uncharacterized protein</fullName>
    </submittedName>
</protein>
<evidence type="ECO:0000313" key="2">
    <source>
        <dbReference type="EMBL" id="CAD6264662.1"/>
    </source>
</evidence>
<keyword evidence="3" id="KW-1185">Reference proteome</keyword>
<gene>
    <name evidence="2" type="ORF">NCGR_LOCUS47967</name>
</gene>
<dbReference type="EMBL" id="CAJGYO010000013">
    <property type="protein sequence ID" value="CAD6264662.1"/>
    <property type="molecule type" value="Genomic_DNA"/>
</dbReference>